<dbReference type="SUPFAM" id="SSF52172">
    <property type="entry name" value="CheY-like"/>
    <property type="match status" value="1"/>
</dbReference>
<reference evidence="4 5" key="1">
    <citation type="journal article" date="2011" name="PLoS Genet.">
        <title>Azospirillum genomes reveal transition of bacteria from aquatic to terrestrial environments.</title>
        <authorList>
            <person name="Wisniewski-Dye F."/>
            <person name="Borziak K."/>
            <person name="Khalsa-Moyers G."/>
            <person name="Alexandre G."/>
            <person name="Sukharnikov L.O."/>
            <person name="Wuichet K."/>
            <person name="Hurst G.B."/>
            <person name="McDonald W.H."/>
            <person name="Robertson J.S."/>
            <person name="Barbe V."/>
            <person name="Calteau A."/>
            <person name="Rouy Z."/>
            <person name="Mangenot S."/>
            <person name="Prigent-Combaret C."/>
            <person name="Normand P."/>
            <person name="Boyer M."/>
            <person name="Siguier P."/>
            <person name="Dessaux Y."/>
            <person name="Elmerich C."/>
            <person name="Condemine G."/>
            <person name="Krishnen G."/>
            <person name="Kennedy I."/>
            <person name="Paterson A.H."/>
            <person name="Gonzalez V."/>
            <person name="Mavingui P."/>
            <person name="Zhulin I.B."/>
        </authorList>
    </citation>
    <scope>NUCLEOTIDE SEQUENCE [LARGE SCALE GENOMIC DNA]</scope>
    <source>
        <strain evidence="4 5">Sp245</strain>
    </source>
</reference>
<evidence type="ECO:0000256" key="2">
    <source>
        <dbReference type="PROSITE-ProRule" id="PRU00169"/>
    </source>
</evidence>
<keyword evidence="4" id="KW-0132">Cell division</keyword>
<accession>A0A9P1JTM5</accession>
<keyword evidence="1 2" id="KW-0597">Phosphoprotein</keyword>
<dbReference type="Gene3D" id="3.40.50.2300">
    <property type="match status" value="1"/>
</dbReference>
<dbReference type="InterPro" id="IPR011006">
    <property type="entry name" value="CheY-like_superfamily"/>
</dbReference>
<evidence type="ECO:0000313" key="4">
    <source>
        <dbReference type="EMBL" id="CCC99571.1"/>
    </source>
</evidence>
<sequence length="135" mass="14949">MSVQTLTATRRTILVVDDNALMRKLLVRCLEEGGHRVVETDDPRGVLDLMRALKPDLVIMDVVMPGLSGVELVRLIRADRALARTLVVAVTNLSTPTDMLRFSKAGFDGHVPKPIQPKDFLATITRYLDGKGDRI</sequence>
<dbReference type="InterPro" id="IPR050595">
    <property type="entry name" value="Bact_response_regulator"/>
</dbReference>
<feature type="modified residue" description="4-aspartylphosphate" evidence="2">
    <location>
        <position position="61"/>
    </location>
</feature>
<dbReference type="Proteomes" id="UP000007319">
    <property type="component" value="Plasmid AZOBR_p1"/>
</dbReference>
<dbReference type="EMBL" id="HE577328">
    <property type="protein sequence ID" value="CCC99571.1"/>
    <property type="molecule type" value="Genomic_DNA"/>
</dbReference>
<dbReference type="PROSITE" id="PS50110">
    <property type="entry name" value="RESPONSE_REGULATORY"/>
    <property type="match status" value="1"/>
</dbReference>
<keyword evidence="4" id="KW-0614">Plasmid</keyword>
<name>A0A9P1JTM5_9PROT</name>
<dbReference type="AlphaFoldDB" id="A0A9P1JTM5"/>
<proteinExistence type="predicted"/>
<keyword evidence="4" id="KW-0131">Cell cycle</keyword>
<evidence type="ECO:0000259" key="3">
    <source>
        <dbReference type="PROSITE" id="PS50110"/>
    </source>
</evidence>
<protein>
    <submittedName>
        <fullName evidence="4">Cell division response regulator DivK</fullName>
    </submittedName>
</protein>
<feature type="domain" description="Response regulatory" evidence="3">
    <location>
        <begin position="12"/>
        <end position="128"/>
    </location>
</feature>
<dbReference type="Pfam" id="PF00072">
    <property type="entry name" value="Response_reg"/>
    <property type="match status" value="1"/>
</dbReference>
<dbReference type="PANTHER" id="PTHR44591:SF20">
    <property type="entry name" value="PROTEIN PILH"/>
    <property type="match status" value="1"/>
</dbReference>
<dbReference type="PANTHER" id="PTHR44591">
    <property type="entry name" value="STRESS RESPONSE REGULATOR PROTEIN 1"/>
    <property type="match status" value="1"/>
</dbReference>
<dbReference type="KEGG" id="abs:AZOBR_p110047"/>
<dbReference type="SMART" id="SM00448">
    <property type="entry name" value="REC"/>
    <property type="match status" value="1"/>
</dbReference>
<keyword evidence="5" id="KW-1185">Reference proteome</keyword>
<dbReference type="GO" id="GO:0051301">
    <property type="term" value="P:cell division"/>
    <property type="evidence" value="ECO:0007669"/>
    <property type="project" value="UniProtKB-KW"/>
</dbReference>
<gene>
    <name evidence="4" type="primary">divK1</name>
    <name evidence="4" type="ORF">AZOBR_p110047</name>
</gene>
<dbReference type="InterPro" id="IPR001789">
    <property type="entry name" value="Sig_transdc_resp-reg_receiver"/>
</dbReference>
<dbReference type="GO" id="GO:0000160">
    <property type="term" value="P:phosphorelay signal transduction system"/>
    <property type="evidence" value="ECO:0007669"/>
    <property type="project" value="InterPro"/>
</dbReference>
<dbReference type="RefSeq" id="WP_014197081.1">
    <property type="nucleotide sequence ID" value="NC_016594.1"/>
</dbReference>
<evidence type="ECO:0000256" key="1">
    <source>
        <dbReference type="ARBA" id="ARBA00022553"/>
    </source>
</evidence>
<geneLocation type="plasmid" evidence="4 5">
    <name>AZOBR_p1</name>
</geneLocation>
<organism evidence="4 5">
    <name type="scientific">Azospirillum baldaniorum</name>
    <dbReference type="NCBI Taxonomy" id="1064539"/>
    <lineage>
        <taxon>Bacteria</taxon>
        <taxon>Pseudomonadati</taxon>
        <taxon>Pseudomonadota</taxon>
        <taxon>Alphaproteobacteria</taxon>
        <taxon>Rhodospirillales</taxon>
        <taxon>Azospirillaceae</taxon>
        <taxon>Azospirillum</taxon>
    </lineage>
</organism>
<evidence type="ECO:0000313" key="5">
    <source>
        <dbReference type="Proteomes" id="UP000007319"/>
    </source>
</evidence>